<feature type="region of interest" description="Disordered" evidence="2">
    <location>
        <begin position="79"/>
        <end position="103"/>
    </location>
</feature>
<feature type="coiled-coil region" evidence="1">
    <location>
        <begin position="44"/>
        <end position="78"/>
    </location>
</feature>
<keyword evidence="1" id="KW-0175">Coiled coil</keyword>
<feature type="region of interest" description="Disordered" evidence="2">
    <location>
        <begin position="587"/>
        <end position="609"/>
    </location>
</feature>
<accession>A0ABP0IP48</accession>
<organism evidence="3 4">
    <name type="scientific">Durusdinium trenchii</name>
    <dbReference type="NCBI Taxonomy" id="1381693"/>
    <lineage>
        <taxon>Eukaryota</taxon>
        <taxon>Sar</taxon>
        <taxon>Alveolata</taxon>
        <taxon>Dinophyceae</taxon>
        <taxon>Suessiales</taxon>
        <taxon>Symbiodiniaceae</taxon>
        <taxon>Durusdinium</taxon>
    </lineage>
</organism>
<protein>
    <recommendedName>
        <fullName evidence="5">PDZ domain-containing protein</fullName>
    </recommendedName>
</protein>
<feature type="compositionally biased region" description="Polar residues" evidence="2">
    <location>
        <begin position="333"/>
        <end position="347"/>
    </location>
</feature>
<evidence type="ECO:0000256" key="1">
    <source>
        <dbReference type="SAM" id="Coils"/>
    </source>
</evidence>
<dbReference type="Proteomes" id="UP001642484">
    <property type="component" value="Unassembled WGS sequence"/>
</dbReference>
<feature type="region of interest" description="Disordered" evidence="2">
    <location>
        <begin position="1"/>
        <end position="22"/>
    </location>
</feature>
<dbReference type="EMBL" id="CAXAMN010003302">
    <property type="protein sequence ID" value="CAK9003817.1"/>
    <property type="molecule type" value="Genomic_DNA"/>
</dbReference>
<evidence type="ECO:0000313" key="4">
    <source>
        <dbReference type="Proteomes" id="UP001642484"/>
    </source>
</evidence>
<reference evidence="3 4" key="1">
    <citation type="submission" date="2024-02" db="EMBL/GenBank/DDBJ databases">
        <authorList>
            <person name="Chen Y."/>
            <person name="Shah S."/>
            <person name="Dougan E. K."/>
            <person name="Thang M."/>
            <person name="Chan C."/>
        </authorList>
    </citation>
    <scope>NUCLEOTIDE SEQUENCE [LARGE SCALE GENOMIC DNA]</scope>
</reference>
<gene>
    <name evidence="3" type="ORF">CCMP2556_LOCUS7428</name>
</gene>
<feature type="compositionally biased region" description="Basic and acidic residues" evidence="2">
    <location>
        <begin position="589"/>
        <end position="605"/>
    </location>
</feature>
<feature type="region of interest" description="Disordered" evidence="2">
    <location>
        <begin position="244"/>
        <end position="281"/>
    </location>
</feature>
<evidence type="ECO:0000313" key="3">
    <source>
        <dbReference type="EMBL" id="CAK9003817.1"/>
    </source>
</evidence>
<feature type="region of interest" description="Disordered" evidence="2">
    <location>
        <begin position="333"/>
        <end position="368"/>
    </location>
</feature>
<proteinExistence type="predicted"/>
<evidence type="ECO:0008006" key="5">
    <source>
        <dbReference type="Google" id="ProtNLM"/>
    </source>
</evidence>
<evidence type="ECO:0000256" key="2">
    <source>
        <dbReference type="SAM" id="MobiDB-lite"/>
    </source>
</evidence>
<sequence length="659" mass="73257">MQEESGRLRRENKRLERSYHQAGLEERRVADLARSQPGTSEQKLASLKAACERLELENERLKQDLEAGQADLSSVRDALDLDPSVSPRPMTADATEPPRRKHGEIRLPMNAIKTRARPPPEASRKRKMEMDQGFVEADFREGEHPLGLVVDWSMALPVLSGVLPGTHGAVFEDLRPGLVLLAINEVPLVLGTSRSEVESVLAVRPLSLLFEAPTKELFEVRVPIAWQRSRRAAFYDIPQGETGTVDHLSPTAKQEKKGTPLPSWAKSDLAHSGEKSMTSTSMTSVSFPRMDFFEEHPERSPLSRFGDLNIMNANPFSGEARYRMARTLPSWAQAGSMSQSRGQMPATSSSGFSAESKSKKDTREGPSWGFWLKSGSTLRETSRSSRSLRSKSSRGFAALAGAPDLFYKQLLDVEHPAYGAGRPSAWPLGHEMEYECRLGDMILCSKVREAYEVGFRGQKRDKPTVMEQLLGGTGDALRVRTIAKVEQVSCDNCGVHLADADKPGGRFFYYCRQCKRSGRRFELCVACHVLEILQGEGKYSGNGFHPHYLKCQHRSLIRRQSLENAYPSSPHLHRVLCDLCGSVVVGRGASDKSSKKEGPEKKGQELKGNPHKKTYIVSNEFYACPTCPEQTGLRFELCVPCQKQISESGHGVQKLESTL</sequence>
<name>A0ABP0IP48_9DINO</name>
<keyword evidence="4" id="KW-1185">Reference proteome</keyword>
<comment type="caution">
    <text evidence="3">The sequence shown here is derived from an EMBL/GenBank/DDBJ whole genome shotgun (WGS) entry which is preliminary data.</text>
</comment>